<evidence type="ECO:0000313" key="2">
    <source>
        <dbReference type="EMBL" id="MFB9105879.1"/>
    </source>
</evidence>
<reference evidence="2 3" key="1">
    <citation type="submission" date="2024-09" db="EMBL/GenBank/DDBJ databases">
        <authorList>
            <person name="Sun Q."/>
            <person name="Mori K."/>
        </authorList>
    </citation>
    <scope>NUCLEOTIDE SEQUENCE [LARGE SCALE GENOMIC DNA]</scope>
    <source>
        <strain evidence="2 3">CECT 8300</strain>
    </source>
</reference>
<dbReference type="RefSeq" id="WP_290272292.1">
    <property type="nucleotide sequence ID" value="NZ_JAUFQP010000013.1"/>
</dbReference>
<gene>
    <name evidence="2" type="ORF">ACFFU1_13310</name>
</gene>
<dbReference type="Pfam" id="PF00534">
    <property type="entry name" value="Glycos_transf_1"/>
    <property type="match status" value="1"/>
</dbReference>
<sequence>MKILMVSIPTLHFFRWVDQFKHSGIEVYWFDITGMSTQVAKIEWVKQKVNWKQKIKYPGRTKVKQHLPKIYNFIDRFNTNYVSDIFEKYLNEVKPDVVHSFALYLSCTPILSVMKKHHQVKWIYSSWGSDLFYFKNIDKYLVDIKHVLPRVNYMFSDCKRDYNLAKSFGFSGEYLGCFPGGGGFSLPNSSLKKTEERQSILIKGFQGRSGRAIPVLQAIIKLKDKLKYYDITVFGADAELFDYLKESEIADWDNFSVQGKISHQQVLKLMGNAMIYIGNSNSDGMPNTMLESIIMGAFPIQSNPGGATEEFVINYKNGLLIQDCNSVVEISKHITYVLEHLDILNKAFVYNQEQLRPQLERADIAEKVLKIYKKTCLLCL</sequence>
<proteinExistence type="predicted"/>
<dbReference type="InterPro" id="IPR001296">
    <property type="entry name" value="Glyco_trans_1"/>
</dbReference>
<keyword evidence="2" id="KW-0808">Transferase</keyword>
<evidence type="ECO:0000259" key="1">
    <source>
        <dbReference type="Pfam" id="PF00534"/>
    </source>
</evidence>
<dbReference type="EMBL" id="JBHMFA010000009">
    <property type="protein sequence ID" value="MFB9105879.1"/>
    <property type="molecule type" value="Genomic_DNA"/>
</dbReference>
<name>A0ABV5H2E9_9FLAO</name>
<feature type="domain" description="Glycosyl transferase family 1" evidence="1">
    <location>
        <begin position="215"/>
        <end position="351"/>
    </location>
</feature>
<keyword evidence="2" id="KW-0328">Glycosyltransferase</keyword>
<evidence type="ECO:0000313" key="3">
    <source>
        <dbReference type="Proteomes" id="UP001589590"/>
    </source>
</evidence>
<dbReference type="SUPFAM" id="SSF53756">
    <property type="entry name" value="UDP-Glycosyltransferase/glycogen phosphorylase"/>
    <property type="match status" value="1"/>
</dbReference>
<dbReference type="Gene3D" id="3.40.50.2000">
    <property type="entry name" value="Glycogen Phosphorylase B"/>
    <property type="match status" value="2"/>
</dbReference>
<dbReference type="Proteomes" id="UP001589590">
    <property type="component" value="Unassembled WGS sequence"/>
</dbReference>
<organism evidence="2 3">
    <name type="scientific">Algibacter miyuki</name>
    <dbReference type="NCBI Taxonomy" id="1306933"/>
    <lineage>
        <taxon>Bacteria</taxon>
        <taxon>Pseudomonadati</taxon>
        <taxon>Bacteroidota</taxon>
        <taxon>Flavobacteriia</taxon>
        <taxon>Flavobacteriales</taxon>
        <taxon>Flavobacteriaceae</taxon>
        <taxon>Algibacter</taxon>
    </lineage>
</organism>
<dbReference type="GO" id="GO:0016757">
    <property type="term" value="F:glycosyltransferase activity"/>
    <property type="evidence" value="ECO:0007669"/>
    <property type="project" value="UniProtKB-KW"/>
</dbReference>
<accession>A0ABV5H2E9</accession>
<comment type="caution">
    <text evidence="2">The sequence shown here is derived from an EMBL/GenBank/DDBJ whole genome shotgun (WGS) entry which is preliminary data.</text>
</comment>
<keyword evidence="3" id="KW-1185">Reference proteome</keyword>
<protein>
    <submittedName>
        <fullName evidence="2">Glycosyltransferase</fullName>
        <ecNumber evidence="2">2.4.-.-</ecNumber>
    </submittedName>
</protein>
<dbReference type="EC" id="2.4.-.-" evidence="2"/>